<dbReference type="FunFam" id="3.40.50.300:FF:000533">
    <property type="entry name" value="Helicase, Snf2 family"/>
    <property type="match status" value="1"/>
</dbReference>
<dbReference type="GO" id="GO:0016787">
    <property type="term" value="F:hydrolase activity"/>
    <property type="evidence" value="ECO:0007669"/>
    <property type="project" value="UniProtKB-KW"/>
</dbReference>
<evidence type="ECO:0000259" key="6">
    <source>
        <dbReference type="PROSITE" id="PS51194"/>
    </source>
</evidence>
<feature type="coiled-coil region" evidence="3">
    <location>
        <begin position="111"/>
        <end position="138"/>
    </location>
</feature>
<dbReference type="InterPro" id="IPR049730">
    <property type="entry name" value="SNF2/RAD54-like_C"/>
</dbReference>
<dbReference type="EMBL" id="FQZO01000003">
    <property type="protein sequence ID" value="SHJ18698.1"/>
    <property type="molecule type" value="Genomic_DNA"/>
</dbReference>
<dbReference type="Pfam" id="PF00271">
    <property type="entry name" value="Helicase_C"/>
    <property type="match status" value="1"/>
</dbReference>
<dbReference type="InterPro" id="IPR007527">
    <property type="entry name" value="Znf_SWIM"/>
</dbReference>
<dbReference type="SMART" id="SM00487">
    <property type="entry name" value="DEXDc"/>
    <property type="match status" value="1"/>
</dbReference>
<dbReference type="CDD" id="cd18012">
    <property type="entry name" value="DEXQc_arch_SWI2_SNF2"/>
    <property type="match status" value="1"/>
</dbReference>
<dbReference type="GO" id="GO:0005524">
    <property type="term" value="F:ATP binding"/>
    <property type="evidence" value="ECO:0007669"/>
    <property type="project" value="InterPro"/>
</dbReference>
<protein>
    <submittedName>
        <fullName evidence="7">Superfamily II DNA or RNA helicase, SNF2 family</fullName>
    </submittedName>
</protein>
<feature type="domain" description="Helicase ATP-binding" evidence="5">
    <location>
        <begin position="633"/>
        <end position="791"/>
    </location>
</feature>
<dbReference type="STRING" id="1121298.SAMN05444401_2425"/>
<keyword evidence="7" id="KW-0067">ATP-binding</keyword>
<reference evidence="7 8" key="1">
    <citation type="submission" date="2016-11" db="EMBL/GenBank/DDBJ databases">
        <authorList>
            <person name="Jaros S."/>
            <person name="Januszkiewicz K."/>
            <person name="Wedrychowicz H."/>
        </authorList>
    </citation>
    <scope>NUCLEOTIDE SEQUENCE [LARGE SCALE GENOMIC DNA]</scope>
    <source>
        <strain evidence="7 8">DSM 21864</strain>
    </source>
</reference>
<keyword evidence="7" id="KW-0347">Helicase</keyword>
<keyword evidence="3" id="KW-0175">Coiled coil</keyword>
<organism evidence="7 8">
    <name type="scientific">Clostridium amylolyticum</name>
    <dbReference type="NCBI Taxonomy" id="1121298"/>
    <lineage>
        <taxon>Bacteria</taxon>
        <taxon>Bacillati</taxon>
        <taxon>Bacillota</taxon>
        <taxon>Clostridia</taxon>
        <taxon>Eubacteriales</taxon>
        <taxon>Clostridiaceae</taxon>
        <taxon>Clostridium</taxon>
    </lineage>
</organism>
<dbReference type="InterPro" id="IPR000330">
    <property type="entry name" value="SNF2_N"/>
</dbReference>
<evidence type="ECO:0000256" key="1">
    <source>
        <dbReference type="ARBA" id="ARBA00022801"/>
    </source>
</evidence>
<dbReference type="PROSITE" id="PS51194">
    <property type="entry name" value="HELICASE_CTER"/>
    <property type="match status" value="1"/>
</dbReference>
<dbReference type="SUPFAM" id="SSF52540">
    <property type="entry name" value="P-loop containing nucleoside triphosphate hydrolases"/>
    <property type="match status" value="2"/>
</dbReference>
<feature type="domain" description="SWIM-type" evidence="4">
    <location>
        <begin position="63"/>
        <end position="102"/>
    </location>
</feature>
<keyword evidence="2" id="KW-0863">Zinc-finger</keyword>
<dbReference type="Gene3D" id="3.40.50.300">
    <property type="entry name" value="P-loop containing nucleotide triphosphate hydrolases"/>
    <property type="match status" value="1"/>
</dbReference>
<keyword evidence="7" id="KW-0547">Nucleotide-binding</keyword>
<evidence type="ECO:0000259" key="4">
    <source>
        <dbReference type="PROSITE" id="PS50966"/>
    </source>
</evidence>
<evidence type="ECO:0000313" key="8">
    <source>
        <dbReference type="Proteomes" id="UP000184080"/>
    </source>
</evidence>
<gene>
    <name evidence="7" type="ORF">SAMN05444401_2425</name>
</gene>
<feature type="domain" description="Helicase C-terminal" evidence="6">
    <location>
        <begin position="916"/>
        <end position="1078"/>
    </location>
</feature>
<dbReference type="Pfam" id="PF00176">
    <property type="entry name" value="SNF2-rel_dom"/>
    <property type="match status" value="1"/>
</dbReference>
<sequence>MFLNIQTIKSWVDDITYRKAMKYYDGGYVEELKINADNTIWRKKDNIVEISSNVISFNGFNSYEVYIELDKSTNKTGVSCSCDDNKEYGPCKHITAVLLKYINEYQRNAQINSQINEIDTLINEIKNISKDSKEYKRELNLEINFINDKLSLRPNIELKLGLEKNYVVKSMKKFLYAVLLEENLEFGKNFTYDPSIQKFNETDEKIIQMFLELRELEEERENPYGYYPSYSNSVFTGKKFLLTDKLIYRFFKLAKERTINAEINSKEYINVKIIEGDLPLRFNLGMNKQIIELSQESTMPYPVDGAKKVFFYDGNFYIPSESQVKMYEPLYNLINNKRNNKLIIGKEEGEKVASYLLPMLKKLSKEVNVDKSIKEAFYETELLVSTYLDKKDDFITASLKYNYGDIEIYPFLQNEINKDKGILVRDIEKEEICHQVLRSFGFEKDSNFYVMRNEKNIVSFLNEGVNKLQDLGEVYYSESFKNIRLYGKSNLKAGIRLNNENLLEFTFELEGVDKEELTNIFNALREKKKYYKLKKGGFVTLEDDGIKNIVEVMDYLGIKDKDFLNDKILLSKYNALYLDQKIKDQDMNYIQRSKDFRELTNNIRDIKEMDYNPPEYLNKVMRNYQKIGFKWFKTLSYYGFGGILADEMGLGKTLQTIAFLASEIGEKPSLVVAPTSLLYNWQSEIEKFTPELKVLVMSGSKKQREELMEEVGNSDIVITSYPLIRRDIDEYENINFKYCILDEAQQIKNASSQNANSVKRIKAEGYFALTGTPMENSLTELWSIFDFIMPGYLLSHSKFSKLYENPIVKNQDNEALEELNRHIKPFILRRMKKDVLKELPPKIEHNLVVDMTDEQKKLYAAYLASAKNEIDEEIKGKGFNKSKIKIFSVLTRLRQICCDPSVFVEGFKGESGKMLALNDLVEESLEQGHKILLFSQFTSVLKNITKILDKNSIKYLYLDGNTKSEDRMDLCKEFNTGDAKLFLISLKAGGTGLNLTGADTVIHFDPWWNPAVEEQATDRAHRIGQKKTVEVIKLLAKGTIEEKIFNLQEEKKRIINNVINEDMNEDNVMTKMTQEDLESLFI</sequence>
<dbReference type="FunFam" id="3.40.50.10810:FF:000054">
    <property type="entry name" value="Helicase, Snf2 family"/>
    <property type="match status" value="1"/>
</dbReference>
<dbReference type="GO" id="GO:0004386">
    <property type="term" value="F:helicase activity"/>
    <property type="evidence" value="ECO:0007669"/>
    <property type="project" value="UniProtKB-KW"/>
</dbReference>
<dbReference type="InterPro" id="IPR027417">
    <property type="entry name" value="P-loop_NTPase"/>
</dbReference>
<keyword evidence="8" id="KW-1185">Reference proteome</keyword>
<dbReference type="InterPro" id="IPR038718">
    <property type="entry name" value="SNF2-like_sf"/>
</dbReference>
<evidence type="ECO:0000313" key="7">
    <source>
        <dbReference type="EMBL" id="SHJ18698.1"/>
    </source>
</evidence>
<dbReference type="InterPro" id="IPR001650">
    <property type="entry name" value="Helicase_C-like"/>
</dbReference>
<dbReference type="CDD" id="cd18793">
    <property type="entry name" value="SF2_C_SNF"/>
    <property type="match status" value="1"/>
</dbReference>
<dbReference type="Proteomes" id="UP000184080">
    <property type="component" value="Unassembled WGS sequence"/>
</dbReference>
<dbReference type="PROSITE" id="PS50966">
    <property type="entry name" value="ZF_SWIM"/>
    <property type="match status" value="1"/>
</dbReference>
<dbReference type="PANTHER" id="PTHR10799">
    <property type="entry name" value="SNF2/RAD54 HELICASE FAMILY"/>
    <property type="match status" value="1"/>
</dbReference>
<keyword evidence="1" id="KW-0378">Hydrolase</keyword>
<dbReference type="Gene3D" id="3.40.50.10810">
    <property type="entry name" value="Tandem AAA-ATPase domain"/>
    <property type="match status" value="1"/>
</dbReference>
<evidence type="ECO:0000256" key="3">
    <source>
        <dbReference type="SAM" id="Coils"/>
    </source>
</evidence>
<name>A0A1M6H8W6_9CLOT</name>
<dbReference type="SMART" id="SM00490">
    <property type="entry name" value="HELICc"/>
    <property type="match status" value="1"/>
</dbReference>
<accession>A0A1M6H8W6</accession>
<evidence type="ECO:0000256" key="2">
    <source>
        <dbReference type="PROSITE-ProRule" id="PRU00325"/>
    </source>
</evidence>
<dbReference type="GO" id="GO:0008270">
    <property type="term" value="F:zinc ion binding"/>
    <property type="evidence" value="ECO:0007669"/>
    <property type="project" value="UniProtKB-KW"/>
</dbReference>
<proteinExistence type="predicted"/>
<keyword evidence="2" id="KW-0862">Zinc</keyword>
<dbReference type="Pfam" id="PF08455">
    <property type="entry name" value="SNF2_assoc"/>
    <property type="match status" value="1"/>
</dbReference>
<dbReference type="Pfam" id="PF04434">
    <property type="entry name" value="SWIM"/>
    <property type="match status" value="1"/>
</dbReference>
<dbReference type="AlphaFoldDB" id="A0A1M6H8W6"/>
<dbReference type="InterPro" id="IPR013663">
    <property type="entry name" value="Helicase_SWF/SNF/SWI_bac"/>
</dbReference>
<evidence type="ECO:0000259" key="5">
    <source>
        <dbReference type="PROSITE" id="PS51192"/>
    </source>
</evidence>
<dbReference type="PROSITE" id="PS51192">
    <property type="entry name" value="HELICASE_ATP_BIND_1"/>
    <property type="match status" value="1"/>
</dbReference>
<dbReference type="InterPro" id="IPR014001">
    <property type="entry name" value="Helicase_ATP-bd"/>
</dbReference>
<keyword evidence="2" id="KW-0479">Metal-binding</keyword>